<evidence type="ECO:0000313" key="20">
    <source>
        <dbReference type="RefSeq" id="XP_055877664.1"/>
    </source>
</evidence>
<keyword evidence="11" id="KW-0325">Glycoprotein</keyword>
<evidence type="ECO:0000256" key="4">
    <source>
        <dbReference type="ARBA" id="ARBA00022692"/>
    </source>
</evidence>
<dbReference type="NCBIfam" id="TIGR00860">
    <property type="entry name" value="LIC"/>
    <property type="match status" value="1"/>
</dbReference>
<feature type="transmembrane region" description="Helical" evidence="15">
    <location>
        <begin position="291"/>
        <end position="309"/>
    </location>
</feature>
<dbReference type="PROSITE" id="PS51257">
    <property type="entry name" value="PROKAR_LIPOPROTEIN"/>
    <property type="match status" value="1"/>
</dbReference>
<dbReference type="RefSeq" id="XP_055877664.1">
    <property type="nucleotide sequence ID" value="XM_056021689.1"/>
</dbReference>
<evidence type="ECO:0000256" key="5">
    <source>
        <dbReference type="ARBA" id="ARBA00022989"/>
    </source>
</evidence>
<evidence type="ECO:0000256" key="7">
    <source>
        <dbReference type="ARBA" id="ARBA00023065"/>
    </source>
</evidence>
<feature type="signal peptide" evidence="15">
    <location>
        <begin position="1"/>
        <end position="16"/>
    </location>
</feature>
<dbReference type="InterPro" id="IPR006201">
    <property type="entry name" value="Neur_channel"/>
</dbReference>
<keyword evidence="12" id="KW-1071">Ligand-gated ion channel</keyword>
<dbReference type="OrthoDB" id="5975154at2759"/>
<evidence type="ECO:0000256" key="10">
    <source>
        <dbReference type="ARBA" id="ARBA00023170"/>
    </source>
</evidence>
<keyword evidence="5 15" id="KW-1133">Transmembrane helix</keyword>
<evidence type="ECO:0000256" key="15">
    <source>
        <dbReference type="RuleBase" id="RU000687"/>
    </source>
</evidence>
<keyword evidence="2 15" id="KW-0813">Transport</keyword>
<evidence type="ECO:0000259" key="17">
    <source>
        <dbReference type="Pfam" id="PF02931"/>
    </source>
</evidence>
<dbReference type="CDD" id="cd19051">
    <property type="entry name" value="LGIC_TM_cation"/>
    <property type="match status" value="1"/>
</dbReference>
<keyword evidence="9" id="KW-1015">Disulfide bond</keyword>
<dbReference type="FunFam" id="1.20.58.390:FF:000043">
    <property type="entry name" value="AcetylCholine Receptor"/>
    <property type="match status" value="1"/>
</dbReference>
<name>A0A9W2ZRX5_BIOGL</name>
<feature type="region of interest" description="Disordered" evidence="16">
    <location>
        <begin position="478"/>
        <end position="499"/>
    </location>
</feature>
<dbReference type="GO" id="GO:0022848">
    <property type="term" value="F:acetylcholine-gated monoatomic cation-selective channel activity"/>
    <property type="evidence" value="ECO:0007669"/>
    <property type="project" value="InterPro"/>
</dbReference>
<feature type="transmembrane region" description="Helical" evidence="15">
    <location>
        <begin position="321"/>
        <end position="346"/>
    </location>
</feature>
<feature type="region of interest" description="Disordered" evidence="16">
    <location>
        <begin position="422"/>
        <end position="441"/>
    </location>
</feature>
<dbReference type="PROSITE" id="PS00236">
    <property type="entry name" value="NEUROTR_ION_CHANNEL"/>
    <property type="match status" value="1"/>
</dbReference>
<dbReference type="PANTHER" id="PTHR18945">
    <property type="entry name" value="NEUROTRANSMITTER GATED ION CHANNEL"/>
    <property type="match status" value="1"/>
</dbReference>
<evidence type="ECO:0000313" key="19">
    <source>
        <dbReference type="Proteomes" id="UP001165740"/>
    </source>
</evidence>
<dbReference type="GO" id="GO:0004888">
    <property type="term" value="F:transmembrane signaling receptor activity"/>
    <property type="evidence" value="ECO:0007669"/>
    <property type="project" value="InterPro"/>
</dbReference>
<feature type="domain" description="Neurotransmitter-gated ion-channel ligand-binding" evidence="17">
    <location>
        <begin position="53"/>
        <end position="259"/>
    </location>
</feature>
<dbReference type="Pfam" id="PF02931">
    <property type="entry name" value="Neur_chan_LBD"/>
    <property type="match status" value="1"/>
</dbReference>
<dbReference type="GeneID" id="106080166"/>
<keyword evidence="19" id="KW-1185">Reference proteome</keyword>
<keyword evidence="8 15" id="KW-0472">Membrane</keyword>
<dbReference type="InterPro" id="IPR038050">
    <property type="entry name" value="Neuro_actylchol_rec"/>
</dbReference>
<protein>
    <submittedName>
        <fullName evidence="20">Neuronal acetylcholine receptor subunit alpha-10-like</fullName>
    </submittedName>
</protein>
<evidence type="ECO:0000256" key="8">
    <source>
        <dbReference type="ARBA" id="ARBA00023136"/>
    </source>
</evidence>
<evidence type="ECO:0000256" key="9">
    <source>
        <dbReference type="ARBA" id="ARBA00023157"/>
    </source>
</evidence>
<dbReference type="PRINTS" id="PR00254">
    <property type="entry name" value="NICOTINICR"/>
</dbReference>
<accession>A0A9W2ZRX5</accession>
<dbReference type="FunFam" id="2.70.170.10:FF:000016">
    <property type="entry name" value="Nicotinic acetylcholine receptor subunit"/>
    <property type="match status" value="1"/>
</dbReference>
<evidence type="ECO:0000256" key="14">
    <source>
        <dbReference type="ARBA" id="ARBA00034099"/>
    </source>
</evidence>
<evidence type="ECO:0000256" key="12">
    <source>
        <dbReference type="ARBA" id="ARBA00023286"/>
    </source>
</evidence>
<feature type="chain" id="PRO_5041019033" evidence="15">
    <location>
        <begin position="17"/>
        <end position="597"/>
    </location>
</feature>
<evidence type="ECO:0000256" key="13">
    <source>
        <dbReference type="ARBA" id="ARBA00023303"/>
    </source>
</evidence>
<gene>
    <name evidence="20" type="primary">LOC106080166</name>
</gene>
<dbReference type="InterPro" id="IPR006029">
    <property type="entry name" value="Neurotrans-gated_channel_TM"/>
</dbReference>
<proteinExistence type="inferred from homology"/>
<dbReference type="Gene3D" id="2.70.170.10">
    <property type="entry name" value="Neurotransmitter-gated ion-channel ligand-binding domain"/>
    <property type="match status" value="1"/>
</dbReference>
<dbReference type="SUPFAM" id="SSF90112">
    <property type="entry name" value="Neurotransmitter-gated ion-channel transmembrane pore"/>
    <property type="match status" value="1"/>
</dbReference>
<evidence type="ECO:0000256" key="2">
    <source>
        <dbReference type="ARBA" id="ARBA00022448"/>
    </source>
</evidence>
<comment type="subcellular location">
    <subcellularLocation>
        <location evidence="14">Synaptic cell membrane</location>
        <topology evidence="14">Multi-pass membrane protein</topology>
    </subcellularLocation>
</comment>
<dbReference type="OMA" id="EWRDVAF"/>
<evidence type="ECO:0000256" key="6">
    <source>
        <dbReference type="ARBA" id="ARBA00023018"/>
    </source>
</evidence>
<dbReference type="CDD" id="cd18997">
    <property type="entry name" value="LGIC_ECD_nAChR"/>
    <property type="match status" value="1"/>
</dbReference>
<dbReference type="InterPro" id="IPR018000">
    <property type="entry name" value="Neurotransmitter_ion_chnl_CS"/>
</dbReference>
<dbReference type="Pfam" id="PF02932">
    <property type="entry name" value="Neur_chan_memb"/>
    <property type="match status" value="1"/>
</dbReference>
<keyword evidence="7 15" id="KW-0406">Ion transport</keyword>
<feature type="transmembrane region" description="Helical" evidence="15">
    <location>
        <begin position="260"/>
        <end position="284"/>
    </location>
</feature>
<reference evidence="20" key="1">
    <citation type="submission" date="2025-08" db="UniProtKB">
        <authorList>
            <consortium name="RefSeq"/>
        </authorList>
    </citation>
    <scope>IDENTIFICATION</scope>
</reference>
<dbReference type="PRINTS" id="PR00252">
    <property type="entry name" value="NRIONCHANNEL"/>
</dbReference>
<keyword evidence="10" id="KW-0675">Receptor</keyword>
<keyword evidence="6" id="KW-0770">Synapse</keyword>
<dbReference type="Gene3D" id="1.20.58.390">
    <property type="entry name" value="Neurotransmitter-gated ion-channel transmembrane domain"/>
    <property type="match status" value="2"/>
</dbReference>
<keyword evidence="3" id="KW-1003">Cell membrane</keyword>
<dbReference type="InterPro" id="IPR036734">
    <property type="entry name" value="Neur_chan_lig-bd_sf"/>
</dbReference>
<keyword evidence="15" id="KW-0732">Signal</keyword>
<dbReference type="InterPro" id="IPR036719">
    <property type="entry name" value="Neuro-gated_channel_TM_sf"/>
</dbReference>
<evidence type="ECO:0000256" key="16">
    <source>
        <dbReference type="SAM" id="MobiDB-lite"/>
    </source>
</evidence>
<feature type="domain" description="Neurotransmitter-gated ion-channel transmembrane" evidence="18">
    <location>
        <begin position="266"/>
        <end position="586"/>
    </location>
</feature>
<dbReference type="InterPro" id="IPR002394">
    <property type="entry name" value="Nicotinic_acetylcholine_rcpt"/>
</dbReference>
<evidence type="ECO:0000256" key="1">
    <source>
        <dbReference type="ARBA" id="ARBA00009237"/>
    </source>
</evidence>
<dbReference type="AlphaFoldDB" id="A0A9W2ZRX5"/>
<keyword evidence="13 15" id="KW-0407">Ion channel</keyword>
<dbReference type="InterPro" id="IPR006202">
    <property type="entry name" value="Neur_chan_lig-bd"/>
</dbReference>
<evidence type="ECO:0000259" key="18">
    <source>
        <dbReference type="Pfam" id="PF02932"/>
    </source>
</evidence>
<evidence type="ECO:0000256" key="3">
    <source>
        <dbReference type="ARBA" id="ARBA00022475"/>
    </source>
</evidence>
<organism evidence="19 20">
    <name type="scientific">Biomphalaria glabrata</name>
    <name type="common">Bloodfluke planorb</name>
    <name type="synonym">Freshwater snail</name>
    <dbReference type="NCBI Taxonomy" id="6526"/>
    <lineage>
        <taxon>Eukaryota</taxon>
        <taxon>Metazoa</taxon>
        <taxon>Spiralia</taxon>
        <taxon>Lophotrochozoa</taxon>
        <taxon>Mollusca</taxon>
        <taxon>Gastropoda</taxon>
        <taxon>Heterobranchia</taxon>
        <taxon>Euthyneura</taxon>
        <taxon>Panpulmonata</taxon>
        <taxon>Hygrophila</taxon>
        <taxon>Lymnaeoidea</taxon>
        <taxon>Planorbidae</taxon>
        <taxon>Biomphalaria</taxon>
    </lineage>
</organism>
<sequence length="597" mass="68188">MSRSVFSLAIVYMVLTNFFGACHEDGYEGVTDDHVFEDEFMNEDPEPKFQSSEQRLMNYLVRNYDNSVRPVYDSTQAVDIQLGLTLTQILDLDEKNQVLTTNVWLEAEWFDQRLNWSVSDFGGISSIRIPCQKLWLPDIVLYNSVDDYTSGYMPTLAMVYNNSRVFWGPVIRFRSSCKIDITFFPFDTQVCKLKMGSWAYTGLQVDVWNSSTTMDLSNFVDNGEWELLGVAVKRNVVYYACCEEPFPDVTFTIQLRRRTIYYFMNIIIPCIILSFLCLGGFLLPSQSGEKITLGLSVLLTITVFMLMVADKMPQTSESISVIGIYLMVVLATSCLSVLSSVLILSLHHQHGRPSRAPLWLRKLCFNIISTVLCLQQRRRTIHPLGVKVETPKGSNGFKKEAKFRSSSKVASSEDEREYFRMDHSGQNSHGEGVANKGPDRFKPAKNYTYDQCYPPRNGARHPYAPRKHSTLKQYKFYPSSGPARGAAGHSDSSFSDKHSGVAAEGADIESLDDDSCDEARPRVEASRHRQTYSVVVKYLINLIQTRHEGEVRDEEIFQEWHDVAFVLDRLLFYLFFLITLVSTVTILEMRPEEERIV</sequence>
<dbReference type="SUPFAM" id="SSF63712">
    <property type="entry name" value="Nicotinic receptor ligand binding domain-like"/>
    <property type="match status" value="1"/>
</dbReference>
<evidence type="ECO:0000256" key="11">
    <source>
        <dbReference type="ARBA" id="ARBA00023180"/>
    </source>
</evidence>
<dbReference type="GO" id="GO:0045211">
    <property type="term" value="C:postsynaptic membrane"/>
    <property type="evidence" value="ECO:0007669"/>
    <property type="project" value="InterPro"/>
</dbReference>
<keyword evidence="4 15" id="KW-0812">Transmembrane</keyword>
<dbReference type="Proteomes" id="UP001165740">
    <property type="component" value="Chromosome 2"/>
</dbReference>
<feature type="transmembrane region" description="Helical" evidence="15">
    <location>
        <begin position="570"/>
        <end position="587"/>
    </location>
</feature>
<comment type="similarity">
    <text evidence="1">Belongs to the ligand-gated ion channel (TC 1.A.9) family. Acetylcholine receptor (TC 1.A.9.1) subfamily.</text>
</comment>